<dbReference type="InterPro" id="IPR043502">
    <property type="entry name" value="DNA/RNA_pol_sf"/>
</dbReference>
<feature type="region of interest" description="Disordered" evidence="1">
    <location>
        <begin position="387"/>
        <end position="413"/>
    </location>
</feature>
<dbReference type="GO" id="GO:0003964">
    <property type="term" value="F:RNA-directed DNA polymerase activity"/>
    <property type="evidence" value="ECO:0007669"/>
    <property type="project" value="UniProtKB-KW"/>
</dbReference>
<dbReference type="Pfam" id="PF00078">
    <property type="entry name" value="RVT_1"/>
    <property type="match status" value="1"/>
</dbReference>
<dbReference type="GeneID" id="39874714"/>
<dbReference type="SUPFAM" id="SSF56672">
    <property type="entry name" value="DNA/RNA polymerases"/>
    <property type="match status" value="1"/>
</dbReference>
<feature type="compositionally biased region" description="Basic residues" evidence="1">
    <location>
        <begin position="685"/>
        <end position="695"/>
    </location>
</feature>
<gene>
    <name evidence="3" type="ORF">BOVATA_024370</name>
</gene>
<feature type="domain" description="Reverse transcriptase" evidence="2">
    <location>
        <begin position="1236"/>
        <end position="1504"/>
    </location>
</feature>
<dbReference type="VEuPathDB" id="PiroplasmaDB:BOVATA_024370"/>
<dbReference type="PANTHER" id="PTHR35450:SF2">
    <property type="entry name" value="REVERSE TRANSCRIPTASE DOMAIN-CONTAINING PROTEIN"/>
    <property type="match status" value="1"/>
</dbReference>
<feature type="compositionally biased region" description="Low complexity" evidence="1">
    <location>
        <begin position="753"/>
        <end position="762"/>
    </location>
</feature>
<keyword evidence="4" id="KW-1185">Reference proteome</keyword>
<dbReference type="InterPro" id="IPR000477">
    <property type="entry name" value="RT_dom"/>
</dbReference>
<protein>
    <submittedName>
        <fullName evidence="3">Reverse transcriptase domain containing protein</fullName>
    </submittedName>
</protein>
<keyword evidence="3" id="KW-0695">RNA-directed DNA polymerase</keyword>
<dbReference type="OrthoDB" id="8015698at2759"/>
<name>A0A2H6KD80_9APIC</name>
<accession>A0A2H6KD80</accession>
<dbReference type="PROSITE" id="PS50878">
    <property type="entry name" value="RT_POL"/>
    <property type="match status" value="1"/>
</dbReference>
<comment type="caution">
    <text evidence="3">The sequence shown here is derived from an EMBL/GenBank/DDBJ whole genome shotgun (WGS) entry which is preliminary data.</text>
</comment>
<organism evidence="3 4">
    <name type="scientific">Babesia ovata</name>
    <dbReference type="NCBI Taxonomy" id="189622"/>
    <lineage>
        <taxon>Eukaryota</taxon>
        <taxon>Sar</taxon>
        <taxon>Alveolata</taxon>
        <taxon>Apicomplexa</taxon>
        <taxon>Aconoidasida</taxon>
        <taxon>Piroplasmida</taxon>
        <taxon>Babesiidae</taxon>
        <taxon>Babesia</taxon>
    </lineage>
</organism>
<dbReference type="Proteomes" id="UP000236319">
    <property type="component" value="Unassembled WGS sequence"/>
</dbReference>
<evidence type="ECO:0000313" key="4">
    <source>
        <dbReference type="Proteomes" id="UP000236319"/>
    </source>
</evidence>
<proteinExistence type="predicted"/>
<evidence type="ECO:0000259" key="2">
    <source>
        <dbReference type="PROSITE" id="PS50878"/>
    </source>
</evidence>
<keyword evidence="3" id="KW-0548">Nucleotidyltransferase</keyword>
<feature type="compositionally biased region" description="Polar residues" evidence="1">
    <location>
        <begin position="387"/>
        <end position="403"/>
    </location>
</feature>
<reference evidence="3 4" key="1">
    <citation type="journal article" date="2017" name="BMC Genomics">
        <title>Whole-genome assembly of Babesia ovata and comparative genomics between closely related pathogens.</title>
        <authorList>
            <person name="Yamagishi J."/>
            <person name="Asada M."/>
            <person name="Hakimi H."/>
            <person name="Tanaka T.Q."/>
            <person name="Sugimoto C."/>
            <person name="Kawazu S."/>
        </authorList>
    </citation>
    <scope>NUCLEOTIDE SEQUENCE [LARGE SCALE GENOMIC DNA]</scope>
    <source>
        <strain evidence="3 4">Miyake</strain>
    </source>
</reference>
<feature type="compositionally biased region" description="Basic residues" evidence="1">
    <location>
        <begin position="742"/>
        <end position="751"/>
    </location>
</feature>
<dbReference type="RefSeq" id="XP_028867187.1">
    <property type="nucleotide sequence ID" value="XM_029011354.1"/>
</dbReference>
<dbReference type="CDD" id="cd01650">
    <property type="entry name" value="RT_nLTR_like"/>
    <property type="match status" value="1"/>
</dbReference>
<dbReference type="PANTHER" id="PTHR35450">
    <property type="entry name" value="REVERSE TRANSCRIPTASE DOMAIN-CONTAINING PROTEIN"/>
    <property type="match status" value="1"/>
</dbReference>
<feature type="region of interest" description="Disordered" evidence="1">
    <location>
        <begin position="655"/>
        <end position="762"/>
    </location>
</feature>
<keyword evidence="3" id="KW-0808">Transferase</keyword>
<feature type="compositionally biased region" description="Polar residues" evidence="1">
    <location>
        <begin position="705"/>
        <end position="720"/>
    </location>
</feature>
<evidence type="ECO:0000313" key="3">
    <source>
        <dbReference type="EMBL" id="GBE60944.1"/>
    </source>
</evidence>
<evidence type="ECO:0000256" key="1">
    <source>
        <dbReference type="SAM" id="MobiDB-lite"/>
    </source>
</evidence>
<sequence length="2412" mass="271246">MDASLKKDLKGVKQKITDGIAEVIQKLKVKELDDLVKGDLQSLKGKIEGLNQEVNDSTDSNGKIVSKELAELKKHKGTLDNTTSSSGSIQKAVNSLDENFKNHIQSPLDRKVSAVDTAIGALGGNFDGVSNKEKLQSIFEHIKGQIGEIKGKGGTDSGWQRKDAKGLLGIEGAIKHYAGNFAGVKFDDIVNGWLQGILGKRRGIIVEWFSEWINQHVQDNRPNGKRVVGGSTFDKIFRDEIIDKIKEQLVNEAHAAGGVVQQEAQNAKDSEKITKTVEAVKKGCEDFAERIDAKLRKGQITSLLQAVRVKVVGENFKLKHGKNENDLDEILKTILIALRSTSNQVADEIKSILLADYRMGGEHSDIHIAKALDDAIRVTKDLDKKLNQATNPKQPGTSNQESPAQAVDSKLKEVRSDVETGIASRFTEVTKDLKKEVSGLEAAVNEFDRQAQAQIKEAASSAIGKAAGEISEEGQDPDVKTKMIQFSGQFTKITHDKTGLQPSLEGLLDTHIGEDDPPKGGGAGNQKVKLNQTNFDKYNGHVDQARIESLNGSKTLDGTAGEGKLPEAIGNIKTDGLKRELESSVIFGEKLRNCVSQFYHRKEIFPMSLGGVLTVGKADLKRQHREGLDGHRGPVDTAGYLQAIDVDVPDGMDIDAPLVPVGHREDRMPERRHESRKQVQSGVKAPKKNPKKSKGPGRGGESRLSPHQGQISRQPGTTPAVQGAPKKARNGGPQGKKGNTSKPKKAGKKANRPPAASSHAVPSSVELAPVCVQVSNLQPPAGGTNENGGICRSPSVYSILSDDFMDVDEEEPEQVGPVDETNNSIATGTASEVALAEPAALARAPEGQAPQAVWVGNTSPMPLNYGRLNAKIQFLHCVMRQINGPWCHWAVDVYKAVATKYRRMPRGGWKVLAEFANEKFEFHKTTAEVEQMAKQMVFKIAKNRPREAGEIVPLHDADTFVAVSQEFNKILARRLREPGVIRNVRNKKHTLCSLDFAAIKALDVVIANYLEHNPVTDMGMLAILYQTAQDCYDSVTSKTPGTSSRKEAAQQRIKELEELGLLLIRYKNKVNLDKPDRQRVYRQMDKYNMIADKPQELSYVISRTQEELQKEYDKLKKIKFKTEMYGHNRMFELYRGHFYRMLEKQQNVDETAINEEALKEYWAQMWVKPKAPDNGSQYLVERPPAQSVTGFPTFEEFLRILKKMPDWKSPGVDGIYTYYIKWLPSLHRVTYRLVEEACSYGKPQDDWFYCGITHLQPKGNKPVSASQYRPITCMSNLYKLTTRCATEALKREVAGRGLRSENQMGTRSNVQGAKEHALSNIALNEKHNGQLRAVWIDVMKAYDSIDHDYLAQVIENLHLPGWLSLFIKQTVKKWNIEIRWHNNTLMHKKVERGILQGDSLSPLLFVLCLDPLSRHLTRLFPKVEIQVPGDRVYATNHFLYIDDLKIFAHEESTIIGMTREVELFFKNTGFVINRDKSATNTEACSSIAKMMEGPDTYRYLGVTENRHSITECNAMYETIVNEICRRVELLAASKLSAKNLSLAINEYARSVINYYVGVIPMDITYFNRIDLEVRTRIADKKAHAKWANTQRLYLPRKEMGRGLHSMVFRAEAMLLRLWMTFAADEATSERRAAIMQHYRETYAHISLILLHLEGRYGLKFEQEDTIEKCLRDLRRAQNKWLYDRMEVKSTHKVLFAKRDDPNLDIEGSSLVFTSGILSPSEEAQAAAVQDRNLTWMSPTKKCPRCKNGKNVDLATKCPKMLRIEYTRRHEAVARIIHSELGRQIGLPKEKMDAHKIESEVHGKHGWIAYDKTVKTQKIKEYNRPDIIVADRRRNMITIVEIGITNQDNLVETEIFKKRKYEALIEDLKARQFNQHTTFRAIPYVMTWEGIVTKEHTKYRRDLGISDRLEAHIQRVVIQETQKLVLRDMKPREDYDSVNDPLAQTGWMPQWMIAYETFNKPFKEIEKELQAIAWFVTNSNNQKPSDYTGGDDDGIKQHLTKLKNALEQNGFNDVDKSLDQIKSAIDNLKTNTYDKRSKEINQAVTQIKTQLGELREKLQNPEDSKKDEDVIRRLEHMKEQGLGTQEDWTPNGQPLSGLGKIESDLNAEIIKLPDQTKIITNAIANIQWALATVKIKLDHVLIPDDVMYNLKKLKMRIGKGDAKNGNLQQIHDVISGLQSGDFTKKPQDIQAANSAIKAELGVQRSTLESEVIKTLNDLKDAGLSGSTWDKHNKNKSLINIESDLNTQQTTLNDQPTEIHGGVTQITGELENLQKQLNDEVTEKLLMLKEHGLNNGDTPWTNESKSLTGIQKITEDIEAIKDKDVKDVRHYVVALCSAVRHNARDLKGILKEVKEILLDKELRKIYSDIYNLLFGPLNDVIQSLKKFGKYAVWAASLICFSAAVLKVSTAVGSS</sequence>
<dbReference type="EMBL" id="BDSA01000002">
    <property type="protein sequence ID" value="GBE60944.1"/>
    <property type="molecule type" value="Genomic_DNA"/>
</dbReference>
<feature type="compositionally biased region" description="Basic and acidic residues" evidence="1">
    <location>
        <begin position="662"/>
        <end position="677"/>
    </location>
</feature>